<dbReference type="Pfam" id="PF07696">
    <property type="entry name" value="7TMR-DISMED2"/>
    <property type="match status" value="1"/>
</dbReference>
<evidence type="ECO:0000256" key="10">
    <source>
        <dbReference type="SAM" id="SignalP"/>
    </source>
</evidence>
<keyword evidence="14" id="KW-1185">Reference proteome</keyword>
<dbReference type="InterPro" id="IPR011495">
    <property type="entry name" value="Sig_transdc_His_kin_sub2_dim/P"/>
</dbReference>
<evidence type="ECO:0000256" key="5">
    <source>
        <dbReference type="ARBA" id="ARBA00022741"/>
    </source>
</evidence>
<keyword evidence="9" id="KW-0812">Transmembrane</keyword>
<feature type="transmembrane region" description="Helical" evidence="9">
    <location>
        <begin position="270"/>
        <end position="289"/>
    </location>
</feature>
<sequence>MFYLKIIFLLLFSSTLFANIIDINEETKTLDILSKSEIYIDKNKNLTFEDIKNQNIKFEKNNKNILSYGYSPTFDVWIKFTLKNSSKKTIKKIIEYDNPLTTNVDFFDFNKNSIQKDGLLSKDINKFVINPIFSIELNPNEENTYFIKASSFITTLIIDLKLLDEESFYKKEIKHQIILSLFFGAMFILGIYNFFIYLFTRDISYLYYVLYILGLIIHHLMYTGIANVYFLNYEQKITIVSLASVIVAIPVYALGLFTKSFLQTKQYKKFNMVLNGFLILIPISVIFFLVTDDYDKYRNTFTMLFLVFLMIITLYATLKKNKQAYFIFFAWVIFLSSGLLMYLSSAGIFDIKKYFPYLIEASFVIEAIIFSIALANKITNLQKEKNEANQKLIIQKENETKRLSNEVNLRTKDLKNALDEKELLLKELNHRVKNNMQTIVSLIRLQSDEIENEKLKDILLTIQNRISAMGHLHELLYKQDDINYIDVYEYFEVLIDEVRESYDSFIEIHLDIKTKLKMEQSIYCGLIINELITNSFKYAFPDKKGNILITLEKENENIKLTIKDDGIGFDETKVNFSLGFTLVKTLAVSQLKGEIDINSKNGVTTTILWNEDE</sequence>
<feature type="chain" id="PRO_5044584748" description="histidine kinase" evidence="10">
    <location>
        <begin position="19"/>
        <end position="613"/>
    </location>
</feature>
<feature type="transmembrane region" description="Helical" evidence="9">
    <location>
        <begin position="354"/>
        <end position="375"/>
    </location>
</feature>
<keyword evidence="6 13" id="KW-0418">Kinase</keyword>
<evidence type="ECO:0000256" key="6">
    <source>
        <dbReference type="ARBA" id="ARBA00022777"/>
    </source>
</evidence>
<organism evidence="13 15">
    <name type="scientific">Arcobacter ellisii</name>
    <dbReference type="NCBI Taxonomy" id="913109"/>
    <lineage>
        <taxon>Bacteria</taxon>
        <taxon>Pseudomonadati</taxon>
        <taxon>Campylobacterota</taxon>
        <taxon>Epsilonproteobacteria</taxon>
        <taxon>Campylobacterales</taxon>
        <taxon>Arcobacteraceae</taxon>
        <taxon>Arcobacter</taxon>
    </lineage>
</organism>
<reference evidence="12 14" key="2">
    <citation type="submission" date="2018-08" db="EMBL/GenBank/DDBJ databases">
        <title>Complete genome of the Arcobacter ellisii type strain LMG 26155.</title>
        <authorList>
            <person name="Miller W.G."/>
            <person name="Yee E."/>
            <person name="Bono J.L."/>
        </authorList>
    </citation>
    <scope>NUCLEOTIDE SEQUENCE [LARGE SCALE GENOMIC DNA]</scope>
    <source>
        <strain evidence="12 14">LMG 26155</strain>
    </source>
</reference>
<keyword evidence="8" id="KW-0175">Coiled coil</keyword>
<feature type="transmembrane region" description="Helical" evidence="9">
    <location>
        <begin position="301"/>
        <end position="318"/>
    </location>
</feature>
<dbReference type="InterPro" id="IPR011622">
    <property type="entry name" value="7TMR_DISM_rcpt_extracell_dom2"/>
</dbReference>
<evidence type="ECO:0000256" key="8">
    <source>
        <dbReference type="SAM" id="Coils"/>
    </source>
</evidence>
<evidence type="ECO:0000259" key="11">
    <source>
        <dbReference type="PROSITE" id="PS50109"/>
    </source>
</evidence>
<proteinExistence type="predicted"/>
<evidence type="ECO:0000313" key="12">
    <source>
        <dbReference type="EMBL" id="AXX94972.1"/>
    </source>
</evidence>
<name>A0A347U7Z4_9BACT</name>
<keyword evidence="7" id="KW-0067">ATP-binding</keyword>
<dbReference type="Pfam" id="PF07568">
    <property type="entry name" value="HisKA_2"/>
    <property type="match status" value="1"/>
</dbReference>
<evidence type="ECO:0000313" key="14">
    <source>
        <dbReference type="Proteomes" id="UP000262582"/>
    </source>
</evidence>
<accession>A0A347U7Z4</accession>
<keyword evidence="4" id="KW-0808">Transferase</keyword>
<dbReference type="Gene3D" id="3.30.450.20">
    <property type="entry name" value="PAS domain"/>
    <property type="match status" value="1"/>
</dbReference>
<dbReference type="InterPro" id="IPR005467">
    <property type="entry name" value="His_kinase_dom"/>
</dbReference>
<evidence type="ECO:0000256" key="1">
    <source>
        <dbReference type="ARBA" id="ARBA00000085"/>
    </source>
</evidence>
<dbReference type="Proteomes" id="UP000290588">
    <property type="component" value="Unassembled WGS sequence"/>
</dbReference>
<feature type="domain" description="Histidine kinase" evidence="11">
    <location>
        <begin position="427"/>
        <end position="607"/>
    </location>
</feature>
<feature type="transmembrane region" description="Helical" evidence="9">
    <location>
        <begin position="237"/>
        <end position="258"/>
    </location>
</feature>
<dbReference type="PANTHER" id="PTHR41523">
    <property type="entry name" value="TWO-COMPONENT SYSTEM SENSOR PROTEIN"/>
    <property type="match status" value="1"/>
</dbReference>
<feature type="signal peptide" evidence="10">
    <location>
        <begin position="1"/>
        <end position="18"/>
    </location>
</feature>
<evidence type="ECO:0000256" key="7">
    <source>
        <dbReference type="ARBA" id="ARBA00022840"/>
    </source>
</evidence>
<dbReference type="Gene3D" id="3.30.565.10">
    <property type="entry name" value="Histidine kinase-like ATPase, C-terminal domain"/>
    <property type="match status" value="1"/>
</dbReference>
<dbReference type="EMBL" id="CP032097">
    <property type="protein sequence ID" value="AXX94972.1"/>
    <property type="molecule type" value="Genomic_DNA"/>
</dbReference>
<keyword evidence="5" id="KW-0547">Nucleotide-binding</keyword>
<dbReference type="Pfam" id="PF07695">
    <property type="entry name" value="7TMR-DISM_7TM"/>
    <property type="match status" value="1"/>
</dbReference>
<dbReference type="InterPro" id="IPR003594">
    <property type="entry name" value="HATPase_dom"/>
</dbReference>
<protein>
    <recommendedName>
        <fullName evidence="2">histidine kinase</fullName>
        <ecNumber evidence="2">2.7.13.3</ecNumber>
    </recommendedName>
</protein>
<dbReference type="GO" id="GO:0005524">
    <property type="term" value="F:ATP binding"/>
    <property type="evidence" value="ECO:0007669"/>
    <property type="project" value="UniProtKB-KW"/>
</dbReference>
<dbReference type="Gene3D" id="2.60.40.2380">
    <property type="match status" value="1"/>
</dbReference>
<dbReference type="OrthoDB" id="5342753at2"/>
<dbReference type="InterPro" id="IPR011623">
    <property type="entry name" value="7TMR_DISM_rcpt_extracell_dom1"/>
</dbReference>
<feature type="transmembrane region" description="Helical" evidence="9">
    <location>
        <begin position="206"/>
        <end position="231"/>
    </location>
</feature>
<dbReference type="KEGG" id="aell:AELL_1309"/>
<evidence type="ECO:0000256" key="9">
    <source>
        <dbReference type="SAM" id="Phobius"/>
    </source>
</evidence>
<gene>
    <name evidence="12" type="ORF">AELL_1309</name>
    <name evidence="13" type="ORF">CP962_08080</name>
</gene>
<keyword evidence="9" id="KW-1133">Transmembrane helix</keyword>
<dbReference type="Proteomes" id="UP000262582">
    <property type="component" value="Chromosome"/>
</dbReference>
<feature type="coiled-coil region" evidence="8">
    <location>
        <begin position="371"/>
        <end position="438"/>
    </location>
</feature>
<evidence type="ECO:0000256" key="3">
    <source>
        <dbReference type="ARBA" id="ARBA00022553"/>
    </source>
</evidence>
<feature type="transmembrane region" description="Helical" evidence="9">
    <location>
        <begin position="325"/>
        <end position="348"/>
    </location>
</feature>
<evidence type="ECO:0000256" key="4">
    <source>
        <dbReference type="ARBA" id="ARBA00022679"/>
    </source>
</evidence>
<keyword evidence="9" id="KW-0472">Membrane</keyword>
<evidence type="ECO:0000256" key="2">
    <source>
        <dbReference type="ARBA" id="ARBA00012438"/>
    </source>
</evidence>
<feature type="transmembrane region" description="Helical" evidence="9">
    <location>
        <begin position="177"/>
        <end position="199"/>
    </location>
</feature>
<dbReference type="AlphaFoldDB" id="A0A347U7Z4"/>
<dbReference type="PANTHER" id="PTHR41523:SF8">
    <property type="entry name" value="ETHYLENE RESPONSE SENSOR PROTEIN"/>
    <property type="match status" value="1"/>
</dbReference>
<dbReference type="RefSeq" id="WP_118917168.1">
    <property type="nucleotide sequence ID" value="NZ_CP032097.1"/>
</dbReference>
<comment type="catalytic activity">
    <reaction evidence="1">
        <text>ATP + protein L-histidine = ADP + protein N-phospho-L-histidine.</text>
        <dbReference type="EC" id="2.7.13.3"/>
    </reaction>
</comment>
<evidence type="ECO:0000313" key="13">
    <source>
        <dbReference type="EMBL" id="RXI30296.1"/>
    </source>
</evidence>
<keyword evidence="10" id="KW-0732">Signal</keyword>
<dbReference type="EC" id="2.7.13.3" evidence="2"/>
<dbReference type="SMART" id="SM00387">
    <property type="entry name" value="HATPase_c"/>
    <property type="match status" value="1"/>
</dbReference>
<dbReference type="GO" id="GO:0004673">
    <property type="term" value="F:protein histidine kinase activity"/>
    <property type="evidence" value="ECO:0007669"/>
    <property type="project" value="UniProtKB-EC"/>
</dbReference>
<keyword evidence="3" id="KW-0597">Phosphoprotein</keyword>
<evidence type="ECO:0000313" key="15">
    <source>
        <dbReference type="Proteomes" id="UP000290588"/>
    </source>
</evidence>
<reference evidence="13 15" key="1">
    <citation type="submission" date="2017-09" db="EMBL/GenBank/DDBJ databases">
        <title>Genomics of the genus Arcobacter.</title>
        <authorList>
            <person name="Perez-Cataluna A."/>
            <person name="Figueras M.J."/>
            <person name="Salas-Masso N."/>
        </authorList>
    </citation>
    <scope>NUCLEOTIDE SEQUENCE [LARGE SCALE GENOMIC DNA]</scope>
    <source>
        <strain evidence="13 15">CECT 7837</strain>
    </source>
</reference>
<dbReference type="SUPFAM" id="SSF55874">
    <property type="entry name" value="ATPase domain of HSP90 chaperone/DNA topoisomerase II/histidine kinase"/>
    <property type="match status" value="1"/>
</dbReference>
<dbReference type="EMBL" id="NXIG01000007">
    <property type="protein sequence ID" value="RXI30296.1"/>
    <property type="molecule type" value="Genomic_DNA"/>
</dbReference>
<dbReference type="PROSITE" id="PS50109">
    <property type="entry name" value="HIS_KIN"/>
    <property type="match status" value="1"/>
</dbReference>
<dbReference type="Pfam" id="PF02518">
    <property type="entry name" value="HATPase_c"/>
    <property type="match status" value="1"/>
</dbReference>
<dbReference type="InterPro" id="IPR036890">
    <property type="entry name" value="HATPase_C_sf"/>
</dbReference>